<dbReference type="InterPro" id="IPR004360">
    <property type="entry name" value="Glyas_Fos-R_dOase_dom"/>
</dbReference>
<dbReference type="Proteomes" id="UP000053464">
    <property type="component" value="Unassembled WGS sequence"/>
</dbReference>
<dbReference type="PROSITE" id="PS51819">
    <property type="entry name" value="VOC"/>
    <property type="match status" value="1"/>
</dbReference>
<organism evidence="2 3">
    <name type="scientific">Aurantiacibacter luteus</name>
    <dbReference type="NCBI Taxonomy" id="1581420"/>
    <lineage>
        <taxon>Bacteria</taxon>
        <taxon>Pseudomonadati</taxon>
        <taxon>Pseudomonadota</taxon>
        <taxon>Alphaproteobacteria</taxon>
        <taxon>Sphingomonadales</taxon>
        <taxon>Erythrobacteraceae</taxon>
        <taxon>Aurantiacibacter</taxon>
    </lineage>
</organism>
<keyword evidence="3" id="KW-1185">Reference proteome</keyword>
<proteinExistence type="predicted"/>
<dbReference type="InterPro" id="IPR037523">
    <property type="entry name" value="VOC_core"/>
</dbReference>
<dbReference type="STRING" id="1581420.AAW00_00700"/>
<protein>
    <submittedName>
        <fullName evidence="2">Glyoxalase</fullName>
    </submittedName>
</protein>
<evidence type="ECO:0000313" key="2">
    <source>
        <dbReference type="EMBL" id="KLE35053.1"/>
    </source>
</evidence>
<dbReference type="PATRIC" id="fig|1581420.6.peg.140"/>
<gene>
    <name evidence="2" type="ORF">AAW00_00700</name>
</gene>
<evidence type="ECO:0000259" key="1">
    <source>
        <dbReference type="PROSITE" id="PS51819"/>
    </source>
</evidence>
<dbReference type="CDD" id="cd06587">
    <property type="entry name" value="VOC"/>
    <property type="match status" value="1"/>
</dbReference>
<evidence type="ECO:0000313" key="3">
    <source>
        <dbReference type="Proteomes" id="UP000053464"/>
    </source>
</evidence>
<sequence>MVTETSPSARIEHVNLTVSDLDRSIALFQSLCGWHLRLRAMHGARGEFAHVGTDEDYLALWADGGDHSGQAKGRPLNHVGLQVADLDAAERAVRDAGLETFSHGKYEPGPRTFYFFHWDGIEFEVVSYA</sequence>
<dbReference type="EMBL" id="LBHB01000001">
    <property type="protein sequence ID" value="KLE35053.1"/>
    <property type="molecule type" value="Genomic_DNA"/>
</dbReference>
<accession>A0A0G9N0I9</accession>
<dbReference type="AlphaFoldDB" id="A0A0G9N0I9"/>
<name>A0A0G9N0I9_9SPHN</name>
<dbReference type="Gene3D" id="3.10.180.10">
    <property type="entry name" value="2,3-Dihydroxybiphenyl 1,2-Dioxygenase, domain 1"/>
    <property type="match status" value="1"/>
</dbReference>
<reference evidence="2 3" key="1">
    <citation type="submission" date="2015-04" db="EMBL/GenBank/DDBJ databases">
        <title>The draft genome sequence of Erythrobacter luteus KA37.</title>
        <authorList>
            <person name="Zhuang L."/>
            <person name="Liu Y."/>
            <person name="Shao Z."/>
        </authorList>
    </citation>
    <scope>NUCLEOTIDE SEQUENCE [LARGE SCALE GENOMIC DNA]</scope>
    <source>
        <strain evidence="2 3">KA37</strain>
    </source>
</reference>
<dbReference type="SUPFAM" id="SSF54593">
    <property type="entry name" value="Glyoxalase/Bleomycin resistance protein/Dihydroxybiphenyl dioxygenase"/>
    <property type="match status" value="1"/>
</dbReference>
<dbReference type="Pfam" id="PF00903">
    <property type="entry name" value="Glyoxalase"/>
    <property type="match status" value="1"/>
</dbReference>
<feature type="domain" description="VOC" evidence="1">
    <location>
        <begin position="10"/>
        <end position="128"/>
    </location>
</feature>
<dbReference type="InterPro" id="IPR029068">
    <property type="entry name" value="Glyas_Bleomycin-R_OHBP_Dase"/>
</dbReference>
<comment type="caution">
    <text evidence="2">The sequence shown here is derived from an EMBL/GenBank/DDBJ whole genome shotgun (WGS) entry which is preliminary data.</text>
</comment>